<dbReference type="STRING" id="1038014.SAMN04487910_1856"/>
<proteinExistence type="predicted"/>
<dbReference type="SUPFAM" id="SSF50156">
    <property type="entry name" value="PDZ domain-like"/>
    <property type="match status" value="1"/>
</dbReference>
<protein>
    <submittedName>
        <fullName evidence="2">Aspartyl protease</fullName>
    </submittedName>
</protein>
<dbReference type="InterPro" id="IPR036034">
    <property type="entry name" value="PDZ_sf"/>
</dbReference>
<dbReference type="RefSeq" id="WP_091407709.1">
    <property type="nucleotide sequence ID" value="NZ_FOAB01000003.1"/>
</dbReference>
<dbReference type="InterPro" id="IPR034122">
    <property type="entry name" value="Retropepsin-like_bacterial"/>
</dbReference>
<dbReference type="Pfam" id="PF13650">
    <property type="entry name" value="Asp_protease_2"/>
    <property type="match status" value="2"/>
</dbReference>
<dbReference type="SUPFAM" id="SSF50630">
    <property type="entry name" value="Acid proteases"/>
    <property type="match status" value="1"/>
</dbReference>
<evidence type="ECO:0000313" key="3">
    <source>
        <dbReference type="Proteomes" id="UP000198521"/>
    </source>
</evidence>
<keyword evidence="1" id="KW-0732">Signal</keyword>
<keyword evidence="2" id="KW-0378">Hydrolase</keyword>
<dbReference type="AlphaFoldDB" id="A0A1H7MTQ3"/>
<evidence type="ECO:0000313" key="2">
    <source>
        <dbReference type="EMBL" id="SEL14746.1"/>
    </source>
</evidence>
<dbReference type="Proteomes" id="UP000198521">
    <property type="component" value="Unassembled WGS sequence"/>
</dbReference>
<name>A0A1H7MTQ3_AQUAM</name>
<accession>A0A1H7MTQ3</accession>
<reference evidence="2 3" key="1">
    <citation type="submission" date="2016-10" db="EMBL/GenBank/DDBJ databases">
        <authorList>
            <person name="de Groot N.N."/>
        </authorList>
    </citation>
    <scope>NUCLEOTIDE SEQUENCE [LARGE SCALE GENOMIC DNA]</scope>
    <source>
        <strain evidence="2 3">DSM 25232</strain>
    </source>
</reference>
<keyword evidence="2" id="KW-0645">Protease</keyword>
<dbReference type="CDD" id="cd05483">
    <property type="entry name" value="retropepsin_like_bacteria"/>
    <property type="match status" value="1"/>
</dbReference>
<dbReference type="EMBL" id="FOAB01000003">
    <property type="protein sequence ID" value="SEL14746.1"/>
    <property type="molecule type" value="Genomic_DNA"/>
</dbReference>
<organism evidence="2 3">
    <name type="scientific">Aquimarina amphilecti</name>
    <dbReference type="NCBI Taxonomy" id="1038014"/>
    <lineage>
        <taxon>Bacteria</taxon>
        <taxon>Pseudomonadati</taxon>
        <taxon>Bacteroidota</taxon>
        <taxon>Flavobacteriia</taxon>
        <taxon>Flavobacteriales</taxon>
        <taxon>Flavobacteriaceae</taxon>
        <taxon>Aquimarina</taxon>
    </lineage>
</organism>
<dbReference type="GO" id="GO:0008233">
    <property type="term" value="F:peptidase activity"/>
    <property type="evidence" value="ECO:0007669"/>
    <property type="project" value="UniProtKB-KW"/>
</dbReference>
<dbReference type="OrthoDB" id="3521766at2"/>
<dbReference type="GO" id="GO:0006508">
    <property type="term" value="P:proteolysis"/>
    <property type="evidence" value="ECO:0007669"/>
    <property type="project" value="UniProtKB-KW"/>
</dbReference>
<dbReference type="InterPro" id="IPR021109">
    <property type="entry name" value="Peptidase_aspartic_dom_sf"/>
</dbReference>
<evidence type="ECO:0000256" key="1">
    <source>
        <dbReference type="SAM" id="SignalP"/>
    </source>
</evidence>
<keyword evidence="3" id="KW-1185">Reference proteome</keyword>
<feature type="chain" id="PRO_5011531006" evidence="1">
    <location>
        <begin position="19"/>
        <end position="387"/>
    </location>
</feature>
<dbReference type="Gene3D" id="2.40.70.10">
    <property type="entry name" value="Acid Proteases"/>
    <property type="match status" value="2"/>
</dbReference>
<gene>
    <name evidence="2" type="ORF">SAMN04487910_1856</name>
</gene>
<dbReference type="Gene3D" id="2.30.42.10">
    <property type="match status" value="1"/>
</dbReference>
<sequence length="387" mass="43534">MNNILFALAMLVVFSVKAQVTKIPFEEDGLVFIKVKVNDQQEYLDFVFDTGASIGVLDSTVAKKLNIKSNYSQNAQGANGSQTYNIATNQTVNIGTIVLDNSNLVLVDLQKLSQRSGRKIQGIIGYDVLRQYRTRFDFKEKTMTLYNEDDPISGLEIYTKIPMKFDGTPIPQIDLTFTLNDGNTLTGNFLFDSGANMSVLFNTPYALKNDLKNRSGKTIKGKARGLNKSTTYTKGTIEKLRLSDFEFTDLPIDISEGHEGVSGSPSYAGILGAQIINRFDMVLDYKEKLFYIKPNEKFKTPFEFPMSGIGVEKVQEKILVSYVVKDSEAYQKGVREGDELLKIDEYNGKELSTWKKHLKHSEKKVKIEGKDTSGKVYKVVILLRRLI</sequence>
<feature type="signal peptide" evidence="1">
    <location>
        <begin position="1"/>
        <end position="18"/>
    </location>
</feature>